<gene>
    <name evidence="2" type="primary">UBP25</name>
    <name evidence="2" type="ORF">SNEC2469_LOCUS22681</name>
</gene>
<evidence type="ECO:0000256" key="1">
    <source>
        <dbReference type="SAM" id="MobiDB-lite"/>
    </source>
</evidence>
<feature type="region of interest" description="Disordered" evidence="1">
    <location>
        <begin position="496"/>
        <end position="523"/>
    </location>
</feature>
<feature type="region of interest" description="Disordered" evidence="1">
    <location>
        <begin position="299"/>
        <end position="325"/>
    </location>
</feature>
<feature type="compositionally biased region" description="Polar residues" evidence="1">
    <location>
        <begin position="583"/>
        <end position="597"/>
    </location>
</feature>
<proteinExistence type="predicted"/>
<keyword evidence="3" id="KW-1185">Reference proteome</keyword>
<accession>A0A812YF04</accession>
<evidence type="ECO:0000313" key="3">
    <source>
        <dbReference type="Proteomes" id="UP000601435"/>
    </source>
</evidence>
<organism evidence="2 3">
    <name type="scientific">Symbiodinium necroappetens</name>
    <dbReference type="NCBI Taxonomy" id="1628268"/>
    <lineage>
        <taxon>Eukaryota</taxon>
        <taxon>Sar</taxon>
        <taxon>Alveolata</taxon>
        <taxon>Dinophyceae</taxon>
        <taxon>Suessiales</taxon>
        <taxon>Symbiodiniaceae</taxon>
        <taxon>Symbiodinium</taxon>
    </lineage>
</organism>
<feature type="region of interest" description="Disordered" evidence="1">
    <location>
        <begin position="1"/>
        <end position="39"/>
    </location>
</feature>
<dbReference type="EMBL" id="CAJNJA010041470">
    <property type="protein sequence ID" value="CAE7775310.1"/>
    <property type="molecule type" value="Genomic_DNA"/>
</dbReference>
<feature type="non-terminal residue" evidence="2">
    <location>
        <position position="737"/>
    </location>
</feature>
<dbReference type="AlphaFoldDB" id="A0A812YF04"/>
<protein>
    <submittedName>
        <fullName evidence="2">UBP25 protein</fullName>
    </submittedName>
</protein>
<feature type="non-terminal residue" evidence="2">
    <location>
        <position position="1"/>
    </location>
</feature>
<reference evidence="2" key="1">
    <citation type="submission" date="2021-02" db="EMBL/GenBank/DDBJ databases">
        <authorList>
            <person name="Dougan E. K."/>
            <person name="Rhodes N."/>
            <person name="Thang M."/>
            <person name="Chan C."/>
        </authorList>
    </citation>
    <scope>NUCLEOTIDE SEQUENCE</scope>
</reference>
<feature type="region of interest" description="Disordered" evidence="1">
    <location>
        <begin position="573"/>
        <end position="603"/>
    </location>
</feature>
<evidence type="ECO:0000313" key="2">
    <source>
        <dbReference type="EMBL" id="CAE7775310.1"/>
    </source>
</evidence>
<sequence>MAFPFALNADMVVDSSDEDQTVKTEPAAASRPNKPDAEEVIEISSEEDAGAGETPKPLPAFLKAMWRDHEGHGLCIGSNELPCCFGKEGTAAHAGPDGRCDLCSGSTIRMLHGHPYAYRRLTFLLKQLHGKPLLHAFVRIKLVLGSQARDLYKERRRAALRMALFEKAAGEQEAEEESQQVAAAKRRTKLFPYDQVAAQLLEPHGTSAVDKMSLADLWACTAKGNKRAMYHSHLAADQEQDAWHVGAGISRTAASLQLAFAAIKGESMTQLMRPELHQKVMTEITALEPHVQVLNLGKASQTQPDTGSFRAAKRSKGTESAEVAGTPTEAELRAAAKALHAWLSKPKSPLSLSSNPDPKMALFEKRGHEQEADEESQEVAAAKRRTKLFPYDQVAAQLLEPHGTSAVDKMSLADLWASTAKGNKRAMYHSHLAADQEQDAWHVGAGISMTAASLQLALTAIKGESMTQLMRPELHQKVMTEITALEPHVRVLNLGKGSQTQSDTGSFRAAKRSKGTEAAEVAGTPTEAELRAAAKALHAWLSKPKSPLRHLLDILSASNVFYTGHAIAARARVPSQPARRAAATSSNTGALALSLSSDPDPKMALFEKRGHEQEADEESQEVAAAKRRTKLFPYDQVAAQLLEPHGTSAVDKMSLADLWASTAKGNKRAMYHSHLAADQEQDAWHVGAGISMTAASLQLALTAIKGESMTQLMRPELHQKVMTEITALEPHVRVLNL</sequence>
<dbReference type="OrthoDB" id="428533at2759"/>
<comment type="caution">
    <text evidence="2">The sequence shown here is derived from an EMBL/GenBank/DDBJ whole genome shotgun (WGS) entry which is preliminary data.</text>
</comment>
<feature type="compositionally biased region" description="Polar residues" evidence="1">
    <location>
        <begin position="496"/>
        <end position="505"/>
    </location>
</feature>
<name>A0A812YF04_9DINO</name>
<dbReference type="Proteomes" id="UP000601435">
    <property type="component" value="Unassembled WGS sequence"/>
</dbReference>